<reference evidence="1" key="2">
    <citation type="submission" date="2015-07" db="EMBL/GenBank/DDBJ databases">
        <title>Plasmids, circular viruses and viroids from rat gut.</title>
        <authorList>
            <person name="Jorgensen T.J."/>
            <person name="Hansen M.A."/>
            <person name="Xu Z."/>
            <person name="Tabak M.A."/>
            <person name="Sorensen S.J."/>
            <person name="Hansen L.H."/>
        </authorList>
    </citation>
    <scope>NUCLEOTIDE SEQUENCE</scope>
    <source>
        <strain evidence="1">RGFK1691</strain>
    </source>
</reference>
<evidence type="ECO:0000313" key="1">
    <source>
        <dbReference type="EMBL" id="CRY97687.1"/>
    </source>
</evidence>
<protein>
    <submittedName>
        <fullName evidence="1">Uncharacterized protein</fullName>
    </submittedName>
</protein>
<name>A0A0H5QPM1_9ZZZZ</name>
<proteinExistence type="predicted"/>
<dbReference type="EMBL" id="LN854194">
    <property type="protein sequence ID" value="CRY97687.1"/>
    <property type="molecule type" value="Genomic_DNA"/>
</dbReference>
<dbReference type="AlphaFoldDB" id="A0A0H5QPM1"/>
<accession>A0A0H5QPM1</accession>
<sequence length="70" mass="8357">MTLDLDREHRVQKMFRDLMAICHHCGERAYFITENSRSEWADRHCALDDACEVTYSRFDQMKLFTLVNDA</sequence>
<reference evidence="1" key="1">
    <citation type="submission" date="2015-06" db="EMBL/GenBank/DDBJ databases">
        <authorList>
            <person name="Joergensen T."/>
        </authorList>
    </citation>
    <scope>NUCLEOTIDE SEQUENCE</scope>
    <source>
        <strain evidence="1">RGFK1691</strain>
    </source>
</reference>
<organism evidence="1">
    <name type="scientific">uncultured prokaryote</name>
    <dbReference type="NCBI Taxonomy" id="198431"/>
    <lineage>
        <taxon>unclassified sequences</taxon>
        <taxon>environmental samples</taxon>
    </lineage>
</organism>